<dbReference type="GO" id="GO:0004088">
    <property type="term" value="F:carbamoyl-phosphate synthase (glutamine-hydrolyzing) activity"/>
    <property type="evidence" value="ECO:0007669"/>
    <property type="project" value="TreeGrafter"/>
</dbReference>
<dbReference type="PROSITE" id="PS50975">
    <property type="entry name" value="ATP_GRASP"/>
    <property type="match status" value="1"/>
</dbReference>
<dbReference type="PROSITE" id="PS00867">
    <property type="entry name" value="CPSASE_2"/>
    <property type="match status" value="1"/>
</dbReference>
<dbReference type="EMBL" id="AJWY01007934">
    <property type="protein sequence ID" value="EKC62608.1"/>
    <property type="molecule type" value="Genomic_DNA"/>
</dbReference>
<proteinExistence type="predicted"/>
<dbReference type="PRINTS" id="PR00098">
    <property type="entry name" value="CPSASE"/>
</dbReference>
<evidence type="ECO:0000313" key="8">
    <source>
        <dbReference type="EMBL" id="EKC62608.1"/>
    </source>
</evidence>
<evidence type="ECO:0000256" key="2">
    <source>
        <dbReference type="ARBA" id="ARBA00022737"/>
    </source>
</evidence>
<keyword evidence="2" id="KW-0677">Repeat</keyword>
<gene>
    <name evidence="8" type="ORF">LEA_11755</name>
</gene>
<evidence type="ECO:0000256" key="3">
    <source>
        <dbReference type="ARBA" id="ARBA00022741"/>
    </source>
</evidence>
<accession>K1SY93</accession>
<dbReference type="PANTHER" id="PTHR11405">
    <property type="entry name" value="CARBAMOYLTRANSFERASE FAMILY MEMBER"/>
    <property type="match status" value="1"/>
</dbReference>
<keyword evidence="4" id="KW-0067">ATP-binding</keyword>
<dbReference type="Gene3D" id="3.30.470.20">
    <property type="entry name" value="ATP-grasp fold, B domain"/>
    <property type="match status" value="1"/>
</dbReference>
<evidence type="ECO:0000256" key="4">
    <source>
        <dbReference type="ARBA" id="ARBA00022840"/>
    </source>
</evidence>
<feature type="non-terminal residue" evidence="8">
    <location>
        <position position="229"/>
    </location>
</feature>
<dbReference type="InterPro" id="IPR005483">
    <property type="entry name" value="CPSase_dom"/>
</dbReference>
<dbReference type="GO" id="GO:0005524">
    <property type="term" value="F:ATP binding"/>
    <property type="evidence" value="ECO:0007669"/>
    <property type="project" value="UniProtKB-KW"/>
</dbReference>
<feature type="non-terminal residue" evidence="8">
    <location>
        <position position="1"/>
    </location>
</feature>
<evidence type="ECO:0000256" key="5">
    <source>
        <dbReference type="ARBA" id="ARBA00044063"/>
    </source>
</evidence>
<evidence type="ECO:0000256" key="6">
    <source>
        <dbReference type="ARBA" id="ARBA00047359"/>
    </source>
</evidence>
<dbReference type="GO" id="GO:0006541">
    <property type="term" value="P:glutamine metabolic process"/>
    <property type="evidence" value="ECO:0007669"/>
    <property type="project" value="TreeGrafter"/>
</dbReference>
<keyword evidence="1" id="KW-0436">Ligase</keyword>
<dbReference type="PANTHER" id="PTHR11405:SF53">
    <property type="entry name" value="CARBAMOYL-PHOSPHATE SYNTHASE [AMMONIA], MITOCHONDRIAL"/>
    <property type="match status" value="1"/>
</dbReference>
<sequence>AAYALGGLGSGFADNEEELNKLAEKAFSFSPQVLVEKSLKGWKEIEYEVVRDRYDNCITVCNMENFDPLGIHTGESIVIAPSQTLSNSEYHKLRALAIKIIRHIGIVGECNVQYAFDPKSEDYRVIEVNARLSRSSALASKATGYPLAFVAAKLGMGYGLFELKNSVTKTTSAFFEPALDYVVCKIPRWDLSKFRGVDKELGSSMKSVGEVMAIGRNFEEAIQKGLRMI</sequence>
<dbReference type="SUPFAM" id="SSF56059">
    <property type="entry name" value="Glutathione synthetase ATP-binding domain-like"/>
    <property type="match status" value="1"/>
</dbReference>
<dbReference type="GO" id="GO:0005737">
    <property type="term" value="C:cytoplasm"/>
    <property type="evidence" value="ECO:0007669"/>
    <property type="project" value="TreeGrafter"/>
</dbReference>
<feature type="domain" description="ATP-grasp" evidence="7">
    <location>
        <begin position="6"/>
        <end position="156"/>
    </location>
</feature>
<dbReference type="AlphaFoldDB" id="K1SY93"/>
<dbReference type="InterPro" id="IPR011761">
    <property type="entry name" value="ATP-grasp"/>
</dbReference>
<comment type="catalytic activity">
    <reaction evidence="6">
        <text>hydrogencarbonate + NH4(+) + 2 ATP = carbamoyl phosphate + 2 ADP + phosphate + 2 H(+)</text>
        <dbReference type="Rhea" id="RHEA:18029"/>
        <dbReference type="ChEBI" id="CHEBI:15378"/>
        <dbReference type="ChEBI" id="CHEBI:17544"/>
        <dbReference type="ChEBI" id="CHEBI:28938"/>
        <dbReference type="ChEBI" id="CHEBI:30616"/>
        <dbReference type="ChEBI" id="CHEBI:43474"/>
        <dbReference type="ChEBI" id="CHEBI:58228"/>
        <dbReference type="ChEBI" id="CHEBI:456216"/>
        <dbReference type="EC" id="6.3.4.16"/>
    </reaction>
</comment>
<keyword evidence="3" id="KW-0547">Nucleotide-binding</keyword>
<dbReference type="Pfam" id="PF02786">
    <property type="entry name" value="CPSase_L_D2"/>
    <property type="match status" value="1"/>
</dbReference>
<organism evidence="8">
    <name type="scientific">human gut metagenome</name>
    <dbReference type="NCBI Taxonomy" id="408170"/>
    <lineage>
        <taxon>unclassified sequences</taxon>
        <taxon>metagenomes</taxon>
        <taxon>organismal metagenomes</taxon>
    </lineage>
</organism>
<protein>
    <recommendedName>
        <fullName evidence="5">carbamoyl-phosphate synthase (ammonia)</fullName>
        <ecNumber evidence="5">6.3.4.16</ecNumber>
    </recommendedName>
</protein>
<name>K1SY93_9ZZZZ</name>
<evidence type="ECO:0000259" key="7">
    <source>
        <dbReference type="PROSITE" id="PS50975"/>
    </source>
</evidence>
<evidence type="ECO:0000256" key="1">
    <source>
        <dbReference type="ARBA" id="ARBA00022598"/>
    </source>
</evidence>
<dbReference type="FunFam" id="3.30.470.20:FF:000001">
    <property type="entry name" value="Carbamoyl-phosphate synthase large chain"/>
    <property type="match status" value="1"/>
</dbReference>
<reference evidence="8" key="1">
    <citation type="journal article" date="2013" name="Environ. Microbiol.">
        <title>Microbiota from the distal guts of lean and obese adolescents exhibit partial functional redundancy besides clear differences in community structure.</title>
        <authorList>
            <person name="Ferrer M."/>
            <person name="Ruiz A."/>
            <person name="Lanza F."/>
            <person name="Haange S.B."/>
            <person name="Oberbach A."/>
            <person name="Till H."/>
            <person name="Bargiela R."/>
            <person name="Campoy C."/>
            <person name="Segura M.T."/>
            <person name="Richter M."/>
            <person name="von Bergen M."/>
            <person name="Seifert J."/>
            <person name="Suarez A."/>
        </authorList>
    </citation>
    <scope>NUCLEOTIDE SEQUENCE</scope>
</reference>
<dbReference type="EC" id="6.3.4.16" evidence="5"/>
<dbReference type="InterPro" id="IPR005479">
    <property type="entry name" value="CPAse_ATP-bd"/>
</dbReference>
<comment type="caution">
    <text evidence="8">The sequence shown here is derived from an EMBL/GenBank/DDBJ whole genome shotgun (WGS) entry which is preliminary data.</text>
</comment>
<dbReference type="GO" id="GO:0004087">
    <property type="term" value="F:carbamoyl-phosphate synthase (ammonia) activity"/>
    <property type="evidence" value="ECO:0007669"/>
    <property type="project" value="UniProtKB-EC"/>
</dbReference>
<dbReference type="GO" id="GO:0046872">
    <property type="term" value="F:metal ion binding"/>
    <property type="evidence" value="ECO:0007669"/>
    <property type="project" value="InterPro"/>
</dbReference>